<name>A0A6I6JQ32_9BACT</name>
<dbReference type="RefSeq" id="WP_158946989.1">
    <property type="nucleotide sequence ID" value="NZ_CP046400.1"/>
</dbReference>
<dbReference type="Proteomes" id="UP000428328">
    <property type="component" value="Chromosome"/>
</dbReference>
<organism evidence="1 2">
    <name type="scientific">Pseudodesulfovibrio cashew</name>
    <dbReference type="NCBI Taxonomy" id="2678688"/>
    <lineage>
        <taxon>Bacteria</taxon>
        <taxon>Pseudomonadati</taxon>
        <taxon>Thermodesulfobacteriota</taxon>
        <taxon>Desulfovibrionia</taxon>
        <taxon>Desulfovibrionales</taxon>
        <taxon>Desulfovibrionaceae</taxon>
    </lineage>
</organism>
<proteinExistence type="predicted"/>
<gene>
    <name evidence="1" type="ORF">GM415_06395</name>
</gene>
<accession>A0A6I6JQ32</accession>
<evidence type="ECO:0000313" key="2">
    <source>
        <dbReference type="Proteomes" id="UP000428328"/>
    </source>
</evidence>
<dbReference type="EMBL" id="CP046400">
    <property type="protein sequence ID" value="QGY39764.1"/>
    <property type="molecule type" value="Genomic_DNA"/>
</dbReference>
<evidence type="ECO:0000313" key="1">
    <source>
        <dbReference type="EMBL" id="QGY39764.1"/>
    </source>
</evidence>
<sequence length="137" mass="15603">MVEYEFGGRSKIIKGYSYPIKRGDLDQALDEAGVTDIQRVAFFCLPKKGGGRLVLLGYFFGEARLDGLVTQESPDITVCCVPTQYVSEIKSLLEKHTVLNRLDQWVKQIELAENVYRDQRHGFHVCYEDEALVVEVE</sequence>
<protein>
    <submittedName>
        <fullName evidence="1">Uncharacterized protein</fullName>
    </submittedName>
</protein>
<keyword evidence="2" id="KW-1185">Reference proteome</keyword>
<reference evidence="1 2" key="1">
    <citation type="submission" date="2019-11" db="EMBL/GenBank/DDBJ databases">
        <authorList>
            <person name="Zheng R.K."/>
            <person name="Sun C.M."/>
        </authorList>
    </citation>
    <scope>NUCLEOTIDE SEQUENCE [LARGE SCALE GENOMIC DNA]</scope>
    <source>
        <strain evidence="1 2">SRB007</strain>
    </source>
</reference>
<dbReference type="KEGG" id="psel:GM415_06395"/>
<dbReference type="AlphaFoldDB" id="A0A6I6JQ32"/>